<dbReference type="Gene3D" id="3.10.280.10">
    <property type="entry name" value="Mitochondrial glycoprotein"/>
    <property type="match status" value="1"/>
</dbReference>
<gene>
    <name evidence="2" type="ORF">Zmor_007027</name>
</gene>
<reference evidence="2" key="1">
    <citation type="journal article" date="2023" name="G3 (Bethesda)">
        <title>Whole genome assemblies of Zophobas morio and Tenebrio molitor.</title>
        <authorList>
            <person name="Kaur S."/>
            <person name="Stinson S.A."/>
            <person name="diCenzo G.C."/>
        </authorList>
    </citation>
    <scope>NUCLEOTIDE SEQUENCE</scope>
    <source>
        <strain evidence="2">QUZm001</strain>
    </source>
</reference>
<keyword evidence="3" id="KW-1185">Reference proteome</keyword>
<dbReference type="AlphaFoldDB" id="A0AA38MNY9"/>
<accession>A0AA38MNY9</accession>
<dbReference type="SUPFAM" id="SSF54529">
    <property type="entry name" value="Mitochondrial glycoprotein MAM33-like"/>
    <property type="match status" value="1"/>
</dbReference>
<protein>
    <recommendedName>
        <fullName evidence="4">Complement component 1 Q subcomponent-binding protein, mitochondrial</fullName>
    </recommendedName>
</protein>
<dbReference type="FunFam" id="3.10.280.10:FF:000005">
    <property type="entry name" value="Glycoprotein gC1qBP, putative"/>
    <property type="match status" value="1"/>
</dbReference>
<dbReference type="InterPro" id="IPR036561">
    <property type="entry name" value="MAM33_sf"/>
</dbReference>
<proteinExistence type="inferred from homology"/>
<organism evidence="2 3">
    <name type="scientific">Zophobas morio</name>
    <dbReference type="NCBI Taxonomy" id="2755281"/>
    <lineage>
        <taxon>Eukaryota</taxon>
        <taxon>Metazoa</taxon>
        <taxon>Ecdysozoa</taxon>
        <taxon>Arthropoda</taxon>
        <taxon>Hexapoda</taxon>
        <taxon>Insecta</taxon>
        <taxon>Pterygota</taxon>
        <taxon>Neoptera</taxon>
        <taxon>Endopterygota</taxon>
        <taxon>Coleoptera</taxon>
        <taxon>Polyphaga</taxon>
        <taxon>Cucujiformia</taxon>
        <taxon>Tenebrionidae</taxon>
        <taxon>Zophobas</taxon>
    </lineage>
</organism>
<dbReference type="GO" id="GO:0005759">
    <property type="term" value="C:mitochondrial matrix"/>
    <property type="evidence" value="ECO:0007669"/>
    <property type="project" value="InterPro"/>
</dbReference>
<dbReference type="PANTHER" id="PTHR10826">
    <property type="entry name" value="COMPLEMENT COMPONENT 1"/>
    <property type="match status" value="1"/>
</dbReference>
<evidence type="ECO:0008006" key="4">
    <source>
        <dbReference type="Google" id="ProtNLM"/>
    </source>
</evidence>
<evidence type="ECO:0000256" key="1">
    <source>
        <dbReference type="ARBA" id="ARBA00005457"/>
    </source>
</evidence>
<comment type="similarity">
    <text evidence="1">Belongs to the MAM33 family.</text>
</comment>
<name>A0AA38MNY9_9CUCU</name>
<evidence type="ECO:0000313" key="2">
    <source>
        <dbReference type="EMBL" id="KAJ3662692.1"/>
    </source>
</evidence>
<dbReference type="GO" id="GO:0042256">
    <property type="term" value="P:cytosolic ribosome assembly"/>
    <property type="evidence" value="ECO:0007669"/>
    <property type="project" value="TreeGrafter"/>
</dbReference>
<dbReference type="Pfam" id="PF02330">
    <property type="entry name" value="MAM33"/>
    <property type="match status" value="1"/>
</dbReference>
<evidence type="ECO:0000313" key="3">
    <source>
        <dbReference type="Proteomes" id="UP001168821"/>
    </source>
</evidence>
<dbReference type="InterPro" id="IPR003428">
    <property type="entry name" value="MAM33"/>
</dbReference>
<dbReference type="Proteomes" id="UP001168821">
    <property type="component" value="Unassembled WGS sequence"/>
</dbReference>
<dbReference type="EMBL" id="JALNTZ010000002">
    <property type="protein sequence ID" value="KAJ3662692.1"/>
    <property type="molecule type" value="Genomic_DNA"/>
</dbReference>
<dbReference type="PANTHER" id="PTHR10826:SF1">
    <property type="entry name" value="COMPLEMENT COMPONENT 1 Q SUBCOMPONENT-BINDING PROTEIN, MITOCHONDRIAL"/>
    <property type="match status" value="1"/>
</dbReference>
<comment type="caution">
    <text evidence="2">The sequence shown here is derived from an EMBL/GenBank/DDBJ whole genome shotgun (WGS) entry which is preliminary data.</text>
</comment>
<sequence length="267" mass="30414">MNNLLRSAFRISSCKAFLNPTKKVLFPNGALQQRQIARNLWYMTNPRNNESENKLSKLCTCGCMNKYQQVHSKAEKELVEFLTEEILAERKARQSNTLPAELDGFKIQLDGAEVTFSKVCDDEKIKITFNVNHTVDTDTEPEIHPNMDKPEVGELKSKPPFDIELSRGKTTLKLVCSFVDSDERQEGYNDIFGLDEISIYDGDWNDNIYAVSGESIDTYLYDLILNYLEEKGVSNEFVEKLSKFSTSYEHSAYIGLLEGLSKFVSGK</sequence>